<comment type="caution">
    <text evidence="2">The sequence shown here is derived from an EMBL/GenBank/DDBJ whole genome shotgun (WGS) entry which is preliminary data.</text>
</comment>
<evidence type="ECO:0000313" key="2">
    <source>
        <dbReference type="EMBL" id="OXR47360.1"/>
    </source>
</evidence>
<organism evidence="2 3">
    <name type="scientific">Nocardia cerradoensis</name>
    <dbReference type="NCBI Taxonomy" id="85688"/>
    <lineage>
        <taxon>Bacteria</taxon>
        <taxon>Bacillati</taxon>
        <taxon>Actinomycetota</taxon>
        <taxon>Actinomycetes</taxon>
        <taxon>Mycobacteriales</taxon>
        <taxon>Nocardiaceae</taxon>
        <taxon>Nocardia</taxon>
    </lineage>
</organism>
<dbReference type="Proteomes" id="UP000215506">
    <property type="component" value="Unassembled WGS sequence"/>
</dbReference>
<accession>A0A231HEK5</accession>
<dbReference type="PANTHER" id="PTHR43244">
    <property type="match status" value="1"/>
</dbReference>
<dbReference type="Gene3D" id="3.20.20.30">
    <property type="entry name" value="Luciferase-like domain"/>
    <property type="match status" value="1"/>
</dbReference>
<gene>
    <name evidence="2" type="ORF">B7C42_00483</name>
</gene>
<feature type="domain" description="Luciferase-like" evidence="1">
    <location>
        <begin position="9"/>
        <end position="275"/>
    </location>
</feature>
<reference evidence="2 3" key="1">
    <citation type="submission" date="2017-07" db="EMBL/GenBank/DDBJ databases">
        <title>First draft Genome Sequence of Nocardia cerradoensis isolated from human infection.</title>
        <authorList>
            <person name="Carrasco G."/>
        </authorList>
    </citation>
    <scope>NUCLEOTIDE SEQUENCE [LARGE SCALE GENOMIC DNA]</scope>
    <source>
        <strain evidence="2 3">CNM20130759</strain>
    </source>
</reference>
<dbReference type="Pfam" id="PF00296">
    <property type="entry name" value="Bac_luciferase"/>
    <property type="match status" value="1"/>
</dbReference>
<keyword evidence="2" id="KW-0560">Oxidoreductase</keyword>
<dbReference type="InterPro" id="IPR019910">
    <property type="entry name" value="Lucif-like_OxRdtase_MSMEG_4879"/>
</dbReference>
<proteinExistence type="predicted"/>
<name>A0A231HEK5_9NOCA</name>
<dbReference type="InterPro" id="IPR011251">
    <property type="entry name" value="Luciferase-like_dom"/>
</dbReference>
<dbReference type="EC" id="1.-.-.-" evidence="2"/>
<evidence type="ECO:0000313" key="3">
    <source>
        <dbReference type="Proteomes" id="UP000215506"/>
    </source>
</evidence>
<keyword evidence="3" id="KW-1185">Reference proteome</keyword>
<dbReference type="RefSeq" id="WP_223273190.1">
    <property type="nucleotide sequence ID" value="NZ_NGAF01000001.1"/>
</dbReference>
<sequence length="306" mass="32164">MVRIGLYIGGTAPVTEVVEQIRWAERAGLDSVFLNQVLGWDALTVAALALRETTEIEVGTAVTHTFARHPIALAQQALTATALAPNRFTLGIGPSHPHIVEDAYGLSYERPARHVREYLSALTPLLRGETIDYRGETLRAAGAIDVAGATPPSVVVSALGPAMLKVAGELADGSVTTWTTPGIITEHIAPRLAAAAAAAGRPTPRTVVVVSAAVTHHPDDLRQELAQALAPASRLPSYRALLDRQHLAGVHETALLGPEDVVAEGISAYARAGVTDLIVSVRGDAAAQQRTRELVSAVRRAAPSAR</sequence>
<protein>
    <submittedName>
        <fullName evidence="2">Putative coenzyme F420-dependent oxidoreductase</fullName>
        <ecNumber evidence="2">1.-.-.-</ecNumber>
    </submittedName>
</protein>
<dbReference type="AlphaFoldDB" id="A0A231HEK5"/>
<dbReference type="GO" id="GO:0016705">
    <property type="term" value="F:oxidoreductase activity, acting on paired donors, with incorporation or reduction of molecular oxygen"/>
    <property type="evidence" value="ECO:0007669"/>
    <property type="project" value="InterPro"/>
</dbReference>
<dbReference type="InterPro" id="IPR050564">
    <property type="entry name" value="F420-G6PD/mer"/>
</dbReference>
<evidence type="ECO:0000259" key="1">
    <source>
        <dbReference type="Pfam" id="PF00296"/>
    </source>
</evidence>
<dbReference type="PANTHER" id="PTHR43244:SF2">
    <property type="entry name" value="CONSERVED HYPOTHETICAL ALANINE AND PROLINE-RICH PROTEIN"/>
    <property type="match status" value="1"/>
</dbReference>
<dbReference type="InterPro" id="IPR036661">
    <property type="entry name" value="Luciferase-like_sf"/>
</dbReference>
<dbReference type="EMBL" id="NGAF01000001">
    <property type="protein sequence ID" value="OXR47360.1"/>
    <property type="molecule type" value="Genomic_DNA"/>
</dbReference>
<dbReference type="NCBIfam" id="TIGR03564">
    <property type="entry name" value="F420_MSMEG_4879"/>
    <property type="match status" value="1"/>
</dbReference>
<dbReference type="SUPFAM" id="SSF51679">
    <property type="entry name" value="Bacterial luciferase-like"/>
    <property type="match status" value="1"/>
</dbReference>
<dbReference type="CDD" id="cd01097">
    <property type="entry name" value="Tetrahydromethanopterin_reductase"/>
    <property type="match status" value="1"/>
</dbReference>